<protein>
    <submittedName>
        <fullName evidence="1">DUF4288 domain-containing protein</fullName>
    </submittedName>
</protein>
<name>A0A941GTE3_9CHRO</name>
<sequence length="99" mass="11562">MINETIQEKPSFYVAVLLYESSSTAPDDQPFYQEGFVLIKATSKEEAEKKAWKYGLEEQVSYHNENKNTITWSLKQVVDVNSVLYDEFEDERQIDARNC</sequence>
<organism evidence="1 2">
    <name type="scientific">Gomphosphaeria aponina SAG 52.96 = DSM 107014</name>
    <dbReference type="NCBI Taxonomy" id="1521640"/>
    <lineage>
        <taxon>Bacteria</taxon>
        <taxon>Bacillati</taxon>
        <taxon>Cyanobacteriota</taxon>
        <taxon>Cyanophyceae</taxon>
        <taxon>Oscillatoriophycideae</taxon>
        <taxon>Chroococcales</taxon>
        <taxon>Gomphosphaeriaceae</taxon>
        <taxon>Gomphosphaeria</taxon>
    </lineage>
</organism>
<comment type="caution">
    <text evidence="1">The sequence shown here is derived from an EMBL/GenBank/DDBJ whole genome shotgun (WGS) entry which is preliminary data.</text>
</comment>
<accession>A0A941GTE3</accession>
<evidence type="ECO:0000313" key="2">
    <source>
        <dbReference type="Proteomes" id="UP000767446"/>
    </source>
</evidence>
<evidence type="ECO:0000313" key="1">
    <source>
        <dbReference type="EMBL" id="MBR8827822.1"/>
    </source>
</evidence>
<proteinExistence type="predicted"/>
<dbReference type="Proteomes" id="UP000767446">
    <property type="component" value="Unassembled WGS sequence"/>
</dbReference>
<dbReference type="AlphaFoldDB" id="A0A941GTE3"/>
<dbReference type="Pfam" id="PF14119">
    <property type="entry name" value="DUF4288"/>
    <property type="match status" value="1"/>
</dbReference>
<dbReference type="EMBL" id="JADQBC010000044">
    <property type="protein sequence ID" value="MBR8827822.1"/>
    <property type="molecule type" value="Genomic_DNA"/>
</dbReference>
<gene>
    <name evidence="1" type="ORF">DSM107014_07945</name>
</gene>
<dbReference type="InterPro" id="IPR025630">
    <property type="entry name" value="DUF4288"/>
</dbReference>
<reference evidence="1" key="1">
    <citation type="submission" date="2021-02" db="EMBL/GenBank/DDBJ databases">
        <title>Metagenome analyses of Stigonema ocellatum DSM 106950, Chlorogloea purpurea SAG 13.99 and Gomphosphaeria aponina DSM 107014.</title>
        <authorList>
            <person name="Marter P."/>
            <person name="Huang S."/>
        </authorList>
    </citation>
    <scope>NUCLEOTIDE SEQUENCE</scope>
    <source>
        <strain evidence="1">JP213</strain>
    </source>
</reference>